<dbReference type="EMBL" id="JBAMIC010000004">
    <property type="protein sequence ID" value="KAK7107668.1"/>
    <property type="molecule type" value="Genomic_DNA"/>
</dbReference>
<gene>
    <name evidence="8" type="ORF">V1264_015554</name>
</gene>
<keyword evidence="9" id="KW-1185">Reference proteome</keyword>
<keyword evidence="2 6" id="KW-0812">Transmembrane</keyword>
<evidence type="ECO:0000256" key="3">
    <source>
        <dbReference type="ARBA" id="ARBA00022989"/>
    </source>
</evidence>
<keyword evidence="4 6" id="KW-0472">Membrane</keyword>
<evidence type="ECO:0000256" key="5">
    <source>
        <dbReference type="SAM" id="MobiDB-lite"/>
    </source>
</evidence>
<dbReference type="SUPFAM" id="SSF103473">
    <property type="entry name" value="MFS general substrate transporter"/>
    <property type="match status" value="1"/>
</dbReference>
<feature type="transmembrane region" description="Helical" evidence="6">
    <location>
        <begin position="165"/>
        <end position="183"/>
    </location>
</feature>
<evidence type="ECO:0000256" key="1">
    <source>
        <dbReference type="ARBA" id="ARBA00004141"/>
    </source>
</evidence>
<evidence type="ECO:0000256" key="2">
    <source>
        <dbReference type="ARBA" id="ARBA00022692"/>
    </source>
</evidence>
<sequence length="531" mass="58445">MNVDAILRQIGEFGPYQKVIYVILNLLGVTHGIRMLMAVFLLYTPRHRCAIPTYPNDTYEVQSDYHGHLIQHYIPNNTKDGEDSPYDQCRIFNTNGSDDGMVLAKTGCQNFVYDTSVFENTAVVEFDMVCDDALLGSHSQTSQMAGYFLGVLFFGAIGDKWGRKVTIYLAVVIYVAAGLGLSWTPQASYVVFIVVRFVNGACSAGAFTAVAVLSVEMVGPSKRLWVGTLIHWAFAIGGVVLDLIGYFIRDWALINIVGTAPAILALSFWWIIPESPRWLAKHGRMDEAEKVLRKIAKYNGKTFPENWREFHDTGSKDSSNSNSNGGVVKSTNQSDADRSSKIEESGIGGVSKPANEAQNSSGGPLRDFFRMFTYRVLLIRNLLLFLNWFAVSMAYFGLSFTADQLSAGGLFTNFLLSMSMDFPATGLCLILLDRWGRRRLHTVAMVMGGTSSLLGVLTTMVAPDDLQWITVVVAMVGKLGSSMGFILVYIYSSELFPTTVRSAGMGASSAFARLGSILASYVQQWVSWLLG</sequence>
<protein>
    <recommendedName>
        <fullName evidence="7">Major facilitator superfamily (MFS) profile domain-containing protein</fullName>
    </recommendedName>
</protein>
<dbReference type="InterPro" id="IPR011701">
    <property type="entry name" value="MFS"/>
</dbReference>
<feature type="transmembrane region" description="Helical" evidence="6">
    <location>
        <begin position="20"/>
        <end position="43"/>
    </location>
</feature>
<dbReference type="PANTHER" id="PTHR24064">
    <property type="entry name" value="SOLUTE CARRIER FAMILY 22 MEMBER"/>
    <property type="match status" value="1"/>
</dbReference>
<dbReference type="AlphaFoldDB" id="A0AAN9BLY4"/>
<feature type="transmembrane region" description="Helical" evidence="6">
    <location>
        <begin position="468"/>
        <end position="491"/>
    </location>
</feature>
<comment type="caution">
    <text evidence="8">The sequence shown here is derived from an EMBL/GenBank/DDBJ whole genome shotgun (WGS) entry which is preliminary data.</text>
</comment>
<evidence type="ECO:0000313" key="9">
    <source>
        <dbReference type="Proteomes" id="UP001374579"/>
    </source>
</evidence>
<feature type="transmembrane region" description="Helical" evidence="6">
    <location>
        <begin position="253"/>
        <end position="272"/>
    </location>
</feature>
<feature type="transmembrane region" description="Helical" evidence="6">
    <location>
        <begin position="444"/>
        <end position="462"/>
    </location>
</feature>
<dbReference type="Pfam" id="PF07690">
    <property type="entry name" value="MFS_1"/>
    <property type="match status" value="1"/>
</dbReference>
<evidence type="ECO:0000259" key="7">
    <source>
        <dbReference type="PROSITE" id="PS50850"/>
    </source>
</evidence>
<organism evidence="8 9">
    <name type="scientific">Littorina saxatilis</name>
    <dbReference type="NCBI Taxonomy" id="31220"/>
    <lineage>
        <taxon>Eukaryota</taxon>
        <taxon>Metazoa</taxon>
        <taxon>Spiralia</taxon>
        <taxon>Lophotrochozoa</taxon>
        <taxon>Mollusca</taxon>
        <taxon>Gastropoda</taxon>
        <taxon>Caenogastropoda</taxon>
        <taxon>Littorinimorpha</taxon>
        <taxon>Littorinoidea</taxon>
        <taxon>Littorinidae</taxon>
        <taxon>Littorina</taxon>
    </lineage>
</organism>
<dbReference type="GO" id="GO:0022857">
    <property type="term" value="F:transmembrane transporter activity"/>
    <property type="evidence" value="ECO:0007669"/>
    <property type="project" value="InterPro"/>
</dbReference>
<feature type="region of interest" description="Disordered" evidence="5">
    <location>
        <begin position="307"/>
        <end position="361"/>
    </location>
</feature>
<feature type="compositionally biased region" description="Basic and acidic residues" evidence="5">
    <location>
        <begin position="335"/>
        <end position="344"/>
    </location>
</feature>
<feature type="domain" description="Major facilitator superfamily (MFS) profile" evidence="7">
    <location>
        <begin position="100"/>
        <end position="531"/>
    </location>
</feature>
<evidence type="ECO:0000256" key="4">
    <source>
        <dbReference type="ARBA" id="ARBA00023136"/>
    </source>
</evidence>
<feature type="transmembrane region" description="Helical" evidence="6">
    <location>
        <begin position="377"/>
        <end position="398"/>
    </location>
</feature>
<keyword evidence="3 6" id="KW-1133">Transmembrane helix</keyword>
<dbReference type="PROSITE" id="PS50850">
    <property type="entry name" value="MFS"/>
    <property type="match status" value="1"/>
</dbReference>
<evidence type="ECO:0000313" key="8">
    <source>
        <dbReference type="EMBL" id="KAK7107668.1"/>
    </source>
</evidence>
<dbReference type="Gene3D" id="1.20.1250.20">
    <property type="entry name" value="MFS general substrate transporter like domains"/>
    <property type="match status" value="1"/>
</dbReference>
<accession>A0AAN9BLY4</accession>
<dbReference type="GO" id="GO:0016020">
    <property type="term" value="C:membrane"/>
    <property type="evidence" value="ECO:0007669"/>
    <property type="project" value="UniProtKB-SubCell"/>
</dbReference>
<name>A0AAN9BLY4_9CAEN</name>
<reference evidence="8 9" key="1">
    <citation type="submission" date="2024-02" db="EMBL/GenBank/DDBJ databases">
        <title>Chromosome-scale genome assembly of the rough periwinkle Littorina saxatilis.</title>
        <authorList>
            <person name="De Jode A."/>
            <person name="Faria R."/>
            <person name="Formenti G."/>
            <person name="Sims Y."/>
            <person name="Smith T.P."/>
            <person name="Tracey A."/>
            <person name="Wood J.M.D."/>
            <person name="Zagrodzka Z.B."/>
            <person name="Johannesson K."/>
            <person name="Butlin R.K."/>
            <person name="Leder E.H."/>
        </authorList>
    </citation>
    <scope>NUCLEOTIDE SEQUENCE [LARGE SCALE GENOMIC DNA]</scope>
    <source>
        <strain evidence="8">Snail1</strain>
        <tissue evidence="8">Muscle</tissue>
    </source>
</reference>
<proteinExistence type="predicted"/>
<dbReference type="Proteomes" id="UP001374579">
    <property type="component" value="Unassembled WGS sequence"/>
</dbReference>
<dbReference type="InterPro" id="IPR036259">
    <property type="entry name" value="MFS_trans_sf"/>
</dbReference>
<evidence type="ECO:0000256" key="6">
    <source>
        <dbReference type="SAM" id="Phobius"/>
    </source>
</evidence>
<feature type="transmembrane region" description="Helical" evidence="6">
    <location>
        <begin position="224"/>
        <end position="247"/>
    </location>
</feature>
<dbReference type="InterPro" id="IPR020846">
    <property type="entry name" value="MFS_dom"/>
</dbReference>
<feature type="compositionally biased region" description="Low complexity" evidence="5">
    <location>
        <begin position="316"/>
        <end position="332"/>
    </location>
</feature>
<feature type="transmembrane region" description="Helical" evidence="6">
    <location>
        <begin position="189"/>
        <end position="212"/>
    </location>
</feature>
<feature type="transmembrane region" description="Helical" evidence="6">
    <location>
        <begin position="410"/>
        <end position="432"/>
    </location>
</feature>
<comment type="subcellular location">
    <subcellularLocation>
        <location evidence="1">Membrane</location>
        <topology evidence="1">Multi-pass membrane protein</topology>
    </subcellularLocation>
</comment>